<dbReference type="Proteomes" id="UP000424527">
    <property type="component" value="Unassembled WGS sequence"/>
</dbReference>
<gene>
    <name evidence="2" type="ORF">D5F01_LYC11505</name>
</gene>
<dbReference type="EMBL" id="REGW02000011">
    <property type="protein sequence ID" value="KAE8289796.1"/>
    <property type="molecule type" value="Genomic_DNA"/>
</dbReference>
<reference evidence="2 3" key="1">
    <citation type="submission" date="2019-07" db="EMBL/GenBank/DDBJ databases">
        <title>Chromosome genome assembly for large yellow croaker.</title>
        <authorList>
            <person name="Xiao S."/>
        </authorList>
    </citation>
    <scope>NUCLEOTIDE SEQUENCE [LARGE SCALE GENOMIC DNA]</scope>
    <source>
        <strain evidence="2">JMULYC20181020</strain>
        <tissue evidence="2">Muscle</tissue>
    </source>
</reference>
<dbReference type="InterPro" id="IPR042869">
    <property type="entry name" value="ARHGAP11A/B"/>
</dbReference>
<evidence type="ECO:0000313" key="3">
    <source>
        <dbReference type="Proteomes" id="UP000424527"/>
    </source>
</evidence>
<dbReference type="AlphaFoldDB" id="A0A6G0IF25"/>
<feature type="region of interest" description="Disordered" evidence="1">
    <location>
        <begin position="22"/>
        <end position="42"/>
    </location>
</feature>
<protein>
    <submittedName>
        <fullName evidence="2">Rho GTPase-activating protein 11A Rho-type GTPase-activating protein 11A</fullName>
    </submittedName>
</protein>
<dbReference type="GO" id="GO:0005096">
    <property type="term" value="F:GTPase activator activity"/>
    <property type="evidence" value="ECO:0007669"/>
    <property type="project" value="TreeGrafter"/>
</dbReference>
<name>A0A6G0IF25_LARCR</name>
<dbReference type="PANTHER" id="PTHR15670:SF4">
    <property type="entry name" value="RHO GTPASE-ACTIVATING PROTEIN 11A"/>
    <property type="match status" value="1"/>
</dbReference>
<evidence type="ECO:0000256" key="1">
    <source>
        <dbReference type="SAM" id="MobiDB-lite"/>
    </source>
</evidence>
<comment type="caution">
    <text evidence="2">The sequence shown here is derived from an EMBL/GenBank/DDBJ whole genome shotgun (WGS) entry which is preliminary data.</text>
</comment>
<sequence length="198" mass="21446">MKKRHRRSFGVFSSATPVIATPSSKRKLPLESGHSFGFSNKKRRSVKKNLGIELLPNTLFSSTSTPGSAYSASGVLESSQNILSPAGRSRRQSATSVRRKSRRLSSRHAVSRVESGKAGCFSPKASKKEAPRKSLRCALAWGRAAKTLDLSPLAGDSPLRRAPPVFVSPKRQSSVRRVCLEKLNPKAPTTSVSLKTTC</sequence>
<feature type="region of interest" description="Disordered" evidence="1">
    <location>
        <begin position="80"/>
        <end position="127"/>
    </location>
</feature>
<dbReference type="PANTHER" id="PTHR15670">
    <property type="entry name" value="RHO GTPASE ACTIVATING PROTEIN 11A"/>
    <property type="match status" value="1"/>
</dbReference>
<keyword evidence="3" id="KW-1185">Reference proteome</keyword>
<feature type="compositionally biased region" description="Basic residues" evidence="1">
    <location>
        <begin position="97"/>
        <end position="110"/>
    </location>
</feature>
<accession>A0A6G0IF25</accession>
<evidence type="ECO:0000313" key="2">
    <source>
        <dbReference type="EMBL" id="KAE8289796.1"/>
    </source>
</evidence>
<proteinExistence type="predicted"/>
<organism evidence="2 3">
    <name type="scientific">Larimichthys crocea</name>
    <name type="common">Large yellow croaker</name>
    <name type="synonym">Pseudosciaena crocea</name>
    <dbReference type="NCBI Taxonomy" id="215358"/>
    <lineage>
        <taxon>Eukaryota</taxon>
        <taxon>Metazoa</taxon>
        <taxon>Chordata</taxon>
        <taxon>Craniata</taxon>
        <taxon>Vertebrata</taxon>
        <taxon>Euteleostomi</taxon>
        <taxon>Actinopterygii</taxon>
        <taxon>Neopterygii</taxon>
        <taxon>Teleostei</taxon>
        <taxon>Neoteleostei</taxon>
        <taxon>Acanthomorphata</taxon>
        <taxon>Eupercaria</taxon>
        <taxon>Sciaenidae</taxon>
        <taxon>Larimichthys</taxon>
    </lineage>
</organism>